<evidence type="ECO:0000256" key="1">
    <source>
        <dbReference type="ARBA" id="ARBA00004496"/>
    </source>
</evidence>
<evidence type="ECO:0000256" key="3">
    <source>
        <dbReference type="ARBA" id="ARBA00022490"/>
    </source>
</evidence>
<comment type="similarity">
    <text evidence="2">Belongs to the DivIVA family.</text>
</comment>
<evidence type="ECO:0000313" key="10">
    <source>
        <dbReference type="Proteomes" id="UP000619457"/>
    </source>
</evidence>
<dbReference type="Pfam" id="PF05103">
    <property type="entry name" value="DivIVA"/>
    <property type="match status" value="1"/>
</dbReference>
<sequence>MKITPLEIRQKTFEKIFRGYDKDEVNSFLVTLSQEWEREMDEKRELKIKLEQVQKESAKLREVEDSLFRTLKAAEDTGASIIEQANKTAELILKEAQMNADAIQAESKNNSRNIVDEAETKAKGIIEDLKEDVKVLVDNYEALLSQREMLVRNLKKMASESLDNISQSQDDFKRIDMDVHHKAVKDLNRQSSSFAPEQASRQPKERSHTFVIENKKAESEPSEHESPAAELAEPIPSASPVESSLVIDLREEETPKIPEVKVEESSPAPEPEPEPIMEKAEPKATEVPKPKEDLPASKKSSGSFFDQFD</sequence>
<evidence type="ECO:0000256" key="6">
    <source>
        <dbReference type="ARBA" id="ARBA00023306"/>
    </source>
</evidence>
<feature type="region of interest" description="Disordered" evidence="8">
    <location>
        <begin position="186"/>
        <end position="309"/>
    </location>
</feature>
<comment type="caution">
    <text evidence="9">The sequence shown here is derived from an EMBL/GenBank/DDBJ whole genome shotgun (WGS) entry which is preliminary data.</text>
</comment>
<feature type="compositionally biased region" description="Polar residues" evidence="8">
    <location>
        <begin position="189"/>
        <end position="201"/>
    </location>
</feature>
<dbReference type="PANTHER" id="PTHR35794">
    <property type="entry name" value="CELL DIVISION PROTEIN DIVIVA"/>
    <property type="match status" value="1"/>
</dbReference>
<proteinExistence type="inferred from homology"/>
<dbReference type="GO" id="GO:0051301">
    <property type="term" value="P:cell division"/>
    <property type="evidence" value="ECO:0007669"/>
    <property type="project" value="UniProtKB-KW"/>
</dbReference>
<keyword evidence="10" id="KW-1185">Reference proteome</keyword>
<keyword evidence="6" id="KW-0131">Cell cycle</keyword>
<evidence type="ECO:0000256" key="2">
    <source>
        <dbReference type="ARBA" id="ARBA00009008"/>
    </source>
</evidence>
<dbReference type="EMBL" id="BMWX01000010">
    <property type="protein sequence ID" value="GGZ40729.1"/>
    <property type="molecule type" value="Genomic_DNA"/>
</dbReference>
<protein>
    <recommendedName>
        <fullName evidence="11">Cell division initiation protein</fullName>
    </recommendedName>
</protein>
<dbReference type="RefSeq" id="WP_018473713.1">
    <property type="nucleotide sequence ID" value="NZ_BMWX01000010.1"/>
</dbReference>
<keyword evidence="3" id="KW-0963">Cytoplasm</keyword>
<feature type="coiled-coil region" evidence="7">
    <location>
        <begin position="33"/>
        <end position="160"/>
    </location>
</feature>
<accession>A0A918UX53</accession>
<organism evidence="9 10">
    <name type="scientific">Echinicola pacifica</name>
    <dbReference type="NCBI Taxonomy" id="346377"/>
    <lineage>
        <taxon>Bacteria</taxon>
        <taxon>Pseudomonadati</taxon>
        <taxon>Bacteroidota</taxon>
        <taxon>Cytophagia</taxon>
        <taxon>Cytophagales</taxon>
        <taxon>Cyclobacteriaceae</taxon>
        <taxon>Echinicola</taxon>
    </lineage>
</organism>
<dbReference type="AlphaFoldDB" id="A0A918UX53"/>
<dbReference type="PANTHER" id="PTHR35794:SF2">
    <property type="entry name" value="CELL DIVISION PROTEIN DIVIVA"/>
    <property type="match status" value="1"/>
</dbReference>
<dbReference type="GO" id="GO:0005737">
    <property type="term" value="C:cytoplasm"/>
    <property type="evidence" value="ECO:0007669"/>
    <property type="project" value="UniProtKB-SubCell"/>
</dbReference>
<evidence type="ECO:0000256" key="5">
    <source>
        <dbReference type="ARBA" id="ARBA00023054"/>
    </source>
</evidence>
<feature type="compositionally biased region" description="Basic and acidic residues" evidence="8">
    <location>
        <begin position="276"/>
        <end position="296"/>
    </location>
</feature>
<evidence type="ECO:0000313" key="9">
    <source>
        <dbReference type="EMBL" id="GGZ40729.1"/>
    </source>
</evidence>
<name>A0A918UX53_9BACT</name>
<feature type="compositionally biased region" description="Basic and acidic residues" evidence="8">
    <location>
        <begin position="248"/>
        <end position="264"/>
    </location>
</feature>
<dbReference type="Proteomes" id="UP000619457">
    <property type="component" value="Unassembled WGS sequence"/>
</dbReference>
<evidence type="ECO:0000256" key="8">
    <source>
        <dbReference type="SAM" id="MobiDB-lite"/>
    </source>
</evidence>
<reference evidence="9" key="1">
    <citation type="journal article" date="2014" name="Int. J. Syst. Evol. Microbiol.">
        <title>Complete genome sequence of Corynebacterium casei LMG S-19264T (=DSM 44701T), isolated from a smear-ripened cheese.</title>
        <authorList>
            <consortium name="US DOE Joint Genome Institute (JGI-PGF)"/>
            <person name="Walter F."/>
            <person name="Albersmeier A."/>
            <person name="Kalinowski J."/>
            <person name="Ruckert C."/>
        </authorList>
    </citation>
    <scope>NUCLEOTIDE SEQUENCE</scope>
    <source>
        <strain evidence="9">KCTC 12368</strain>
    </source>
</reference>
<dbReference type="InterPro" id="IPR007793">
    <property type="entry name" value="DivIVA_fam"/>
</dbReference>
<evidence type="ECO:0008006" key="11">
    <source>
        <dbReference type="Google" id="ProtNLM"/>
    </source>
</evidence>
<feature type="compositionally biased region" description="Polar residues" evidence="8">
    <location>
        <begin position="298"/>
        <end position="309"/>
    </location>
</feature>
<reference evidence="9" key="2">
    <citation type="submission" date="2020-09" db="EMBL/GenBank/DDBJ databases">
        <authorList>
            <person name="Sun Q."/>
            <person name="Kim S."/>
        </authorList>
    </citation>
    <scope>NUCLEOTIDE SEQUENCE</scope>
    <source>
        <strain evidence="9">KCTC 12368</strain>
    </source>
</reference>
<gene>
    <name evidence="9" type="ORF">GCM10007049_37530</name>
</gene>
<dbReference type="Gene3D" id="6.10.250.660">
    <property type="match status" value="1"/>
</dbReference>
<feature type="compositionally biased region" description="Basic and acidic residues" evidence="8">
    <location>
        <begin position="202"/>
        <end position="227"/>
    </location>
</feature>
<evidence type="ECO:0000256" key="7">
    <source>
        <dbReference type="SAM" id="Coils"/>
    </source>
</evidence>
<dbReference type="NCBIfam" id="TIGR03544">
    <property type="entry name" value="DivI1A_domain"/>
    <property type="match status" value="1"/>
</dbReference>
<keyword evidence="4" id="KW-0132">Cell division</keyword>
<dbReference type="InterPro" id="IPR019933">
    <property type="entry name" value="DivIVA_domain"/>
</dbReference>
<comment type="subcellular location">
    <subcellularLocation>
        <location evidence="1">Cytoplasm</location>
    </subcellularLocation>
</comment>
<evidence type="ECO:0000256" key="4">
    <source>
        <dbReference type="ARBA" id="ARBA00022618"/>
    </source>
</evidence>
<keyword evidence="5 7" id="KW-0175">Coiled coil</keyword>